<evidence type="ECO:0000313" key="8">
    <source>
        <dbReference type="Proteomes" id="UP000000684"/>
    </source>
</evidence>
<feature type="transmembrane region" description="Helical" evidence="6">
    <location>
        <begin position="68"/>
        <end position="91"/>
    </location>
</feature>
<gene>
    <name evidence="7" type="ordered locus">Sfri_1980</name>
</gene>
<dbReference type="HOGENOM" id="CLU_045498_5_0_6"/>
<dbReference type="RefSeq" id="WP_011637441.1">
    <property type="nucleotide sequence ID" value="NC_008345.1"/>
</dbReference>
<dbReference type="Pfam" id="PF01925">
    <property type="entry name" value="TauE"/>
    <property type="match status" value="1"/>
</dbReference>
<feature type="transmembrane region" description="Helical" evidence="6">
    <location>
        <begin position="135"/>
        <end position="161"/>
    </location>
</feature>
<dbReference type="InterPro" id="IPR051598">
    <property type="entry name" value="TSUP/Inactive_protease-like"/>
</dbReference>
<dbReference type="AlphaFoldDB" id="Q082I9"/>
<keyword evidence="8" id="KW-1185">Reference proteome</keyword>
<name>Q082I9_SHEFN</name>
<evidence type="ECO:0000256" key="2">
    <source>
        <dbReference type="ARBA" id="ARBA00009142"/>
    </source>
</evidence>
<dbReference type="InterPro" id="IPR002781">
    <property type="entry name" value="TM_pro_TauE-like"/>
</dbReference>
<dbReference type="Proteomes" id="UP000000684">
    <property type="component" value="Chromosome"/>
</dbReference>
<dbReference type="GeneID" id="41837347"/>
<organism evidence="7 8">
    <name type="scientific">Shewanella frigidimarina (strain NCIMB 400)</name>
    <dbReference type="NCBI Taxonomy" id="318167"/>
    <lineage>
        <taxon>Bacteria</taxon>
        <taxon>Pseudomonadati</taxon>
        <taxon>Pseudomonadota</taxon>
        <taxon>Gammaproteobacteria</taxon>
        <taxon>Alteromonadales</taxon>
        <taxon>Shewanellaceae</taxon>
        <taxon>Shewanella</taxon>
    </lineage>
</organism>
<proteinExistence type="inferred from homology"/>
<keyword evidence="3 6" id="KW-0812">Transmembrane</keyword>
<feature type="transmembrane region" description="Helical" evidence="6">
    <location>
        <begin position="30"/>
        <end position="56"/>
    </location>
</feature>
<evidence type="ECO:0000256" key="5">
    <source>
        <dbReference type="ARBA" id="ARBA00023136"/>
    </source>
</evidence>
<evidence type="ECO:0000256" key="4">
    <source>
        <dbReference type="ARBA" id="ARBA00022989"/>
    </source>
</evidence>
<accession>Q082I9</accession>
<dbReference type="eggNOG" id="COG0730">
    <property type="taxonomic scope" value="Bacteria"/>
</dbReference>
<evidence type="ECO:0000256" key="1">
    <source>
        <dbReference type="ARBA" id="ARBA00004141"/>
    </source>
</evidence>
<evidence type="ECO:0000256" key="3">
    <source>
        <dbReference type="ARBA" id="ARBA00022692"/>
    </source>
</evidence>
<dbReference type="GO" id="GO:0005886">
    <property type="term" value="C:plasma membrane"/>
    <property type="evidence" value="ECO:0007669"/>
    <property type="project" value="UniProtKB-SubCell"/>
</dbReference>
<comment type="subcellular location">
    <subcellularLocation>
        <location evidence="6">Cell membrane</location>
        <topology evidence="6">Multi-pass membrane protein</topology>
    </subcellularLocation>
    <subcellularLocation>
        <location evidence="1">Membrane</location>
        <topology evidence="1">Multi-pass membrane protein</topology>
    </subcellularLocation>
</comment>
<keyword evidence="5 6" id="KW-0472">Membrane</keyword>
<dbReference type="EMBL" id="CP000447">
    <property type="protein sequence ID" value="ABI71826.1"/>
    <property type="molecule type" value="Genomic_DNA"/>
</dbReference>
<dbReference type="PANTHER" id="PTHR43701">
    <property type="entry name" value="MEMBRANE TRANSPORTER PROTEIN MJ0441-RELATED"/>
    <property type="match status" value="1"/>
</dbReference>
<evidence type="ECO:0000313" key="7">
    <source>
        <dbReference type="EMBL" id="ABI71826.1"/>
    </source>
</evidence>
<protein>
    <recommendedName>
        <fullName evidence="6">Probable membrane transporter protein</fullName>
    </recommendedName>
</protein>
<feature type="transmembrane region" description="Helical" evidence="6">
    <location>
        <begin position="167"/>
        <end position="188"/>
    </location>
</feature>
<dbReference type="PANTHER" id="PTHR43701:SF2">
    <property type="entry name" value="MEMBRANE TRANSPORTER PROTEIN YJNA-RELATED"/>
    <property type="match status" value="1"/>
</dbReference>
<keyword evidence="6" id="KW-1003">Cell membrane</keyword>
<feature type="transmembrane region" description="Helical" evidence="6">
    <location>
        <begin position="200"/>
        <end position="221"/>
    </location>
</feature>
<feature type="transmembrane region" description="Helical" evidence="6">
    <location>
        <begin position="97"/>
        <end position="114"/>
    </location>
</feature>
<comment type="similarity">
    <text evidence="2 6">Belongs to the 4-toluene sulfonate uptake permease (TSUP) (TC 2.A.102) family.</text>
</comment>
<keyword evidence="4 6" id="KW-1133">Transmembrane helix</keyword>
<dbReference type="STRING" id="318167.Sfri_1980"/>
<reference evidence="7 8" key="1">
    <citation type="submission" date="2006-08" db="EMBL/GenBank/DDBJ databases">
        <title>Complete sequence of Shewanella frigidimarina NCIMB 400.</title>
        <authorList>
            <consortium name="US DOE Joint Genome Institute"/>
            <person name="Copeland A."/>
            <person name="Lucas S."/>
            <person name="Lapidus A."/>
            <person name="Barry K."/>
            <person name="Detter J.C."/>
            <person name="Glavina del Rio T."/>
            <person name="Hammon N."/>
            <person name="Israni S."/>
            <person name="Dalin E."/>
            <person name="Tice H."/>
            <person name="Pitluck S."/>
            <person name="Fredrickson J.K."/>
            <person name="Kolker E."/>
            <person name="McCuel L.A."/>
            <person name="DiChristina T."/>
            <person name="Nealson K.H."/>
            <person name="Newman D."/>
            <person name="Tiedje J.M."/>
            <person name="Zhou J."/>
            <person name="Romine M.F."/>
            <person name="Culley D.E."/>
            <person name="Serres M."/>
            <person name="Chertkov O."/>
            <person name="Brettin T."/>
            <person name="Bruce D."/>
            <person name="Han C."/>
            <person name="Tapia R."/>
            <person name="Gilna P."/>
            <person name="Schmutz J."/>
            <person name="Larimer F."/>
            <person name="Land M."/>
            <person name="Hauser L."/>
            <person name="Kyrpides N."/>
            <person name="Mikhailova N."/>
            <person name="Richardson P."/>
        </authorList>
    </citation>
    <scope>NUCLEOTIDE SEQUENCE [LARGE SCALE GENOMIC DNA]</scope>
    <source>
        <strain evidence="7 8">NCIMB 400</strain>
    </source>
</reference>
<dbReference type="KEGG" id="sfr:Sfri_1980"/>
<evidence type="ECO:0000256" key="6">
    <source>
        <dbReference type="RuleBase" id="RU363041"/>
    </source>
</evidence>
<feature type="transmembrane region" description="Helical" evidence="6">
    <location>
        <begin position="227"/>
        <end position="245"/>
    </location>
</feature>
<sequence length="250" mass="26401" precursor="true">MMIQAIIGALLIGLVLSVLGSGGSILTVPVLLYLIGMQPQLAIASSLCIVGAISLISSMGFIKHKKVSWPHVLLFGLPGMAGTYLGAWLSSFFSSDIQLTVFVILMLIGAVMMWRNQSSRYQAGKLNIAKILSQGLAVGVVTGFVGVGGGFLIVPALVLLGGIEMSLAIGTSLLIISMNSLVGFAKYYSLLSSKGFEFDWSIIAIMIAGGLVGSIAGQWINQYLPKAVLQKIFAVFLVLMALFIVTKSII</sequence>